<dbReference type="PROSITE" id="PS50206">
    <property type="entry name" value="RHODANESE_3"/>
    <property type="match status" value="2"/>
</dbReference>
<feature type="domain" description="Rhodanese" evidence="4">
    <location>
        <begin position="136"/>
        <end position="231"/>
    </location>
</feature>
<dbReference type="SUPFAM" id="SSF52821">
    <property type="entry name" value="Rhodanese/Cell cycle control phosphatase"/>
    <property type="match status" value="2"/>
</dbReference>
<dbReference type="Proteomes" id="UP000254134">
    <property type="component" value="Unassembled WGS sequence"/>
</dbReference>
<feature type="domain" description="Rhodanese" evidence="4">
    <location>
        <begin position="3"/>
        <end position="106"/>
    </location>
</feature>
<dbReference type="InterPro" id="IPR036873">
    <property type="entry name" value="Rhodanese-like_dom_sf"/>
</dbReference>
<dbReference type="InterPro" id="IPR045078">
    <property type="entry name" value="TST/MPST-like"/>
</dbReference>
<dbReference type="CDD" id="cd01448">
    <property type="entry name" value="TST_Repeat_1"/>
    <property type="match status" value="1"/>
</dbReference>
<dbReference type="PANTHER" id="PTHR11364:SF27">
    <property type="entry name" value="SULFURTRANSFERASE"/>
    <property type="match status" value="1"/>
</dbReference>
<evidence type="ECO:0000256" key="3">
    <source>
        <dbReference type="RuleBase" id="RU000507"/>
    </source>
</evidence>
<sequence>MTVRLVDVRGRPAYAAGHLPGAVHLDPERDLSAVGPDPARGGRHPLPTAAQLADVFGRAGIGGDTFVLAVDDGSGWAARCWWLLRHVGHDAAGTLDLRAYAGPLVRDEPAVEPTGFVARERGDDVIAAEEILARLGDPSLVLLDARSPARWRGDEEPLDPVAGRIPGARNAFFEEPLPDGATEPPEIVATCGSGVTACVVAQKLVLAGREDVRLYPGSFSEWCRREGYPIETGGQKP</sequence>
<dbReference type="Gene3D" id="3.40.250.10">
    <property type="entry name" value="Rhodanese-like domain"/>
    <property type="match status" value="3"/>
</dbReference>
<reference evidence="6" key="2">
    <citation type="journal article" date="2019" name="MicrobiologyOpen">
        <title>High-quality draft genome sequence of Gaiella occulta isolated from a 150 meter deep mineral water borehole and comparison with the genome sequences of other deep-branching lineages of the phylum Actinobacteria.</title>
        <authorList>
            <person name="Severino R."/>
            <person name="Froufe H.J.C."/>
            <person name="Barroso C."/>
            <person name="Albuquerque L."/>
            <person name="Lobo-da-Cunha A."/>
            <person name="da Costa M.S."/>
            <person name="Egas C."/>
        </authorList>
    </citation>
    <scope>NUCLEOTIDE SEQUENCE [LARGE SCALE GENOMIC DNA]</scope>
    <source>
        <strain evidence="6">F2-233</strain>
    </source>
</reference>
<evidence type="ECO:0000256" key="2">
    <source>
        <dbReference type="ARBA" id="ARBA00022737"/>
    </source>
</evidence>
<dbReference type="CDD" id="cd01449">
    <property type="entry name" value="TST_Repeat_2"/>
    <property type="match status" value="1"/>
</dbReference>
<name>A0A7M2Z0I2_9ACTN</name>
<keyword evidence="1 3" id="KW-0808">Transferase</keyword>
<keyword evidence="2" id="KW-0677">Repeat</keyword>
<dbReference type="SMART" id="SM00450">
    <property type="entry name" value="RHOD"/>
    <property type="match status" value="2"/>
</dbReference>
<accession>A0A7M2Z0I2</accession>
<proteinExistence type="predicted"/>
<comment type="caution">
    <text evidence="5">The sequence shown here is derived from an EMBL/GenBank/DDBJ whole genome shotgun (WGS) entry which is preliminary data.</text>
</comment>
<evidence type="ECO:0000313" key="6">
    <source>
        <dbReference type="Proteomes" id="UP000254134"/>
    </source>
</evidence>
<dbReference type="PANTHER" id="PTHR11364">
    <property type="entry name" value="THIOSULFATE SULFERTANSFERASE"/>
    <property type="match status" value="1"/>
</dbReference>
<dbReference type="InterPro" id="IPR001763">
    <property type="entry name" value="Rhodanese-like_dom"/>
</dbReference>
<gene>
    <name evidence="5" type="ORF">Gocc_0048</name>
</gene>
<dbReference type="RefSeq" id="WP_114794536.1">
    <property type="nucleotide sequence ID" value="NZ_QQZY01000001.1"/>
</dbReference>
<dbReference type="PROSITE" id="PS00683">
    <property type="entry name" value="RHODANESE_2"/>
    <property type="match status" value="1"/>
</dbReference>
<evidence type="ECO:0000259" key="4">
    <source>
        <dbReference type="PROSITE" id="PS50206"/>
    </source>
</evidence>
<dbReference type="Pfam" id="PF00581">
    <property type="entry name" value="Rhodanese"/>
    <property type="match status" value="2"/>
</dbReference>
<dbReference type="AlphaFoldDB" id="A0A7M2Z0I2"/>
<dbReference type="OrthoDB" id="9770030at2"/>
<evidence type="ECO:0000313" key="5">
    <source>
        <dbReference type="EMBL" id="RDI75629.1"/>
    </source>
</evidence>
<dbReference type="InterPro" id="IPR001307">
    <property type="entry name" value="Thiosulphate_STrfase_CS"/>
</dbReference>
<dbReference type="PROSITE" id="PS00380">
    <property type="entry name" value="RHODANESE_1"/>
    <property type="match status" value="1"/>
</dbReference>
<keyword evidence="6" id="KW-1185">Reference proteome</keyword>
<protein>
    <recommendedName>
        <fullName evidence="3">Sulfurtransferase</fullName>
    </recommendedName>
</protein>
<organism evidence="5 6">
    <name type="scientific">Gaiella occulta</name>
    <dbReference type="NCBI Taxonomy" id="1002870"/>
    <lineage>
        <taxon>Bacteria</taxon>
        <taxon>Bacillati</taxon>
        <taxon>Actinomycetota</taxon>
        <taxon>Thermoleophilia</taxon>
        <taxon>Gaiellales</taxon>
        <taxon>Gaiellaceae</taxon>
        <taxon>Gaiella</taxon>
    </lineage>
</organism>
<dbReference type="EMBL" id="QQZY01000001">
    <property type="protein sequence ID" value="RDI75629.1"/>
    <property type="molecule type" value="Genomic_DNA"/>
</dbReference>
<reference evidence="5 6" key="1">
    <citation type="submission" date="2018-07" db="EMBL/GenBank/DDBJ databases">
        <title>High-quality-draft genome sequence of Gaiella occulta.</title>
        <authorList>
            <person name="Severino R."/>
            <person name="Froufe H.J.C."/>
            <person name="Rainey F.A."/>
            <person name="Barroso C."/>
            <person name="Albuquerque L."/>
            <person name="Lobo-Da-Cunha A."/>
            <person name="Da Costa M.S."/>
            <person name="Egas C."/>
        </authorList>
    </citation>
    <scope>NUCLEOTIDE SEQUENCE [LARGE SCALE GENOMIC DNA]</scope>
    <source>
        <strain evidence="5 6">F2-233</strain>
    </source>
</reference>
<dbReference type="GO" id="GO:0004792">
    <property type="term" value="F:thiosulfate-cyanide sulfurtransferase activity"/>
    <property type="evidence" value="ECO:0007669"/>
    <property type="project" value="InterPro"/>
</dbReference>
<evidence type="ECO:0000256" key="1">
    <source>
        <dbReference type="ARBA" id="ARBA00022679"/>
    </source>
</evidence>